<gene>
    <name evidence="1" type="ORF">AGERDE_LOCUS3118</name>
</gene>
<dbReference type="EMBL" id="CAJVPL010000283">
    <property type="protein sequence ID" value="CAG8478660.1"/>
    <property type="molecule type" value="Genomic_DNA"/>
</dbReference>
<organism evidence="1 2">
    <name type="scientific">Ambispora gerdemannii</name>
    <dbReference type="NCBI Taxonomy" id="144530"/>
    <lineage>
        <taxon>Eukaryota</taxon>
        <taxon>Fungi</taxon>
        <taxon>Fungi incertae sedis</taxon>
        <taxon>Mucoromycota</taxon>
        <taxon>Glomeromycotina</taxon>
        <taxon>Glomeromycetes</taxon>
        <taxon>Archaeosporales</taxon>
        <taxon>Ambisporaceae</taxon>
        <taxon>Ambispora</taxon>
    </lineage>
</organism>
<name>A0A9N8W9T5_9GLOM</name>
<dbReference type="Proteomes" id="UP000789831">
    <property type="component" value="Unassembled WGS sequence"/>
</dbReference>
<sequence length="58" mass="6455">MPGTKISYYFPTNHWKIISTLLLKYPALFLVAGTARPFAVHVSVFLDNSTSSLKANIL</sequence>
<dbReference type="AlphaFoldDB" id="A0A9N8W9T5"/>
<reference evidence="1" key="1">
    <citation type="submission" date="2021-06" db="EMBL/GenBank/DDBJ databases">
        <authorList>
            <person name="Kallberg Y."/>
            <person name="Tangrot J."/>
            <person name="Rosling A."/>
        </authorList>
    </citation>
    <scope>NUCLEOTIDE SEQUENCE</scope>
    <source>
        <strain evidence="1">MT106</strain>
    </source>
</reference>
<protein>
    <submittedName>
        <fullName evidence="1">10073_t:CDS:1</fullName>
    </submittedName>
</protein>
<comment type="caution">
    <text evidence="1">The sequence shown here is derived from an EMBL/GenBank/DDBJ whole genome shotgun (WGS) entry which is preliminary data.</text>
</comment>
<proteinExistence type="predicted"/>
<accession>A0A9N8W9T5</accession>
<evidence type="ECO:0000313" key="2">
    <source>
        <dbReference type="Proteomes" id="UP000789831"/>
    </source>
</evidence>
<evidence type="ECO:0000313" key="1">
    <source>
        <dbReference type="EMBL" id="CAG8478660.1"/>
    </source>
</evidence>
<keyword evidence="2" id="KW-1185">Reference proteome</keyword>